<name>A0AAJ7P9I8_9ACAR</name>
<dbReference type="Gene3D" id="2.40.70.10">
    <property type="entry name" value="Acid Proteases"/>
    <property type="match status" value="1"/>
</dbReference>
<dbReference type="Proteomes" id="UP000694867">
    <property type="component" value="Unplaced"/>
</dbReference>
<dbReference type="InterPro" id="IPR021109">
    <property type="entry name" value="Peptidase_aspartic_dom_sf"/>
</dbReference>
<accession>A0AAJ7P9I8</accession>
<evidence type="ECO:0000313" key="2">
    <source>
        <dbReference type="RefSeq" id="XP_018494651.1"/>
    </source>
</evidence>
<reference evidence="2" key="1">
    <citation type="submission" date="2025-08" db="UniProtKB">
        <authorList>
            <consortium name="RefSeq"/>
        </authorList>
    </citation>
    <scope>IDENTIFICATION</scope>
</reference>
<dbReference type="SUPFAM" id="SSF50630">
    <property type="entry name" value="Acid proteases"/>
    <property type="match status" value="1"/>
</dbReference>
<dbReference type="InterPro" id="IPR050951">
    <property type="entry name" value="Retrovirus_Pol_polyprotein"/>
</dbReference>
<proteinExistence type="predicted"/>
<dbReference type="PANTHER" id="PTHR37984">
    <property type="entry name" value="PROTEIN CBG26694"/>
    <property type="match status" value="1"/>
</dbReference>
<sequence length="333" mass="37206">MSNIPAPPPFLASPGEPTIPWEDWFEVFSSYLVARGDVVQDDRKQALLMCCLGIEGQAQYRAIRDRPVATSDGQPLPTEYDRMKARLAIRFSDTKGLTAIRFEFRNRRQLPGEPVMEFVAALRRLITKCAFVNYGPDQALKEQIVIGLADAKMRERLLMDGDNYEVEQVINSALRMEKSAKEAGMLAEVPSEAVLAIEKTNSRPVDRCSNCRRLDHDSSSAACPAREASCRACQLKGHYAGCCPALKKANTSKVRNKSSFVYALSRDSGELSIEIKLNDRKVKFLVDTGAGVSIVQRDLVRNRLGDLRKCERSLRTYSGEPIEILGVLKCRED</sequence>
<dbReference type="RefSeq" id="XP_018494651.1">
    <property type="nucleotide sequence ID" value="XM_018639135.1"/>
</dbReference>
<evidence type="ECO:0000313" key="1">
    <source>
        <dbReference type="Proteomes" id="UP000694867"/>
    </source>
</evidence>
<dbReference type="GeneID" id="108864132"/>
<dbReference type="AlphaFoldDB" id="A0AAJ7P9I8"/>
<gene>
    <name evidence="2" type="primary">LOC108864132</name>
</gene>
<organism evidence="1 2">
    <name type="scientific">Galendromus occidentalis</name>
    <name type="common">western predatory mite</name>
    <dbReference type="NCBI Taxonomy" id="34638"/>
    <lineage>
        <taxon>Eukaryota</taxon>
        <taxon>Metazoa</taxon>
        <taxon>Ecdysozoa</taxon>
        <taxon>Arthropoda</taxon>
        <taxon>Chelicerata</taxon>
        <taxon>Arachnida</taxon>
        <taxon>Acari</taxon>
        <taxon>Parasitiformes</taxon>
        <taxon>Mesostigmata</taxon>
        <taxon>Gamasina</taxon>
        <taxon>Phytoseioidea</taxon>
        <taxon>Phytoseiidae</taxon>
        <taxon>Typhlodrominae</taxon>
        <taxon>Galendromus</taxon>
    </lineage>
</organism>
<dbReference type="PANTHER" id="PTHR37984:SF9">
    <property type="entry name" value="INTEGRASE CATALYTIC DOMAIN-CONTAINING PROTEIN"/>
    <property type="match status" value="1"/>
</dbReference>
<dbReference type="Gene3D" id="4.10.60.10">
    <property type="entry name" value="Zinc finger, CCHC-type"/>
    <property type="match status" value="1"/>
</dbReference>
<keyword evidence="1" id="KW-1185">Reference proteome</keyword>
<dbReference type="KEGG" id="goe:108864132"/>
<protein>
    <submittedName>
        <fullName evidence="2">Uncharacterized protein LOC108864132</fullName>
    </submittedName>
</protein>